<keyword evidence="1" id="KW-0472">Membrane</keyword>
<feature type="transmembrane region" description="Helical" evidence="1">
    <location>
        <begin position="68"/>
        <end position="89"/>
    </location>
</feature>
<sequence>MQEATLRRQHRKLGLVLAVFLALQAATGLWLSLEDLVEAPPPATQAAAPEEDSVLAILHTGGGKAGNLYRLALGAAVLAQVGLGGLISLKIRARAKRS</sequence>
<evidence type="ECO:0000313" key="2">
    <source>
        <dbReference type="EMBL" id="EIG55300.1"/>
    </source>
</evidence>
<dbReference type="HOGENOM" id="CLU_2329239_0_0_7"/>
<gene>
    <name evidence="2" type="ORF">DesU5LDRAFT_3681</name>
</gene>
<proteinExistence type="predicted"/>
<protein>
    <submittedName>
        <fullName evidence="2">Uncharacterized protein</fullName>
    </submittedName>
</protein>
<name>I2Q694_9BACT</name>
<keyword evidence="1" id="KW-1133">Transmembrane helix</keyword>
<evidence type="ECO:0000256" key="1">
    <source>
        <dbReference type="SAM" id="Phobius"/>
    </source>
</evidence>
<reference evidence="2" key="1">
    <citation type="submission" date="2011-11" db="EMBL/GenBank/DDBJ databases">
        <title>Improved High-Quality Draft sequence of Desulfovibrio sp. U5L.</title>
        <authorList>
            <consortium name="US DOE Joint Genome Institute"/>
            <person name="Lucas S."/>
            <person name="Han J."/>
            <person name="Lapidus A."/>
            <person name="Cheng J.-F."/>
            <person name="Goodwin L."/>
            <person name="Pitluck S."/>
            <person name="Peters L."/>
            <person name="Ovchinnikova G."/>
            <person name="Held B."/>
            <person name="Detter J.C."/>
            <person name="Han C."/>
            <person name="Tapia R."/>
            <person name="Land M."/>
            <person name="Hauser L."/>
            <person name="Kyrpides N."/>
            <person name="Ivanova N."/>
            <person name="Pagani I."/>
            <person name="Gabster J."/>
            <person name="Walker C."/>
            <person name="Stolyar S."/>
            <person name="Stahl D."/>
            <person name="Arkin A."/>
            <person name="Dehal P."/>
            <person name="Hazen T."/>
            <person name="Woyke T."/>
        </authorList>
    </citation>
    <scope>NUCLEOTIDE SEQUENCE [LARGE SCALE GENOMIC DNA]</scope>
    <source>
        <strain evidence="2">U5L</strain>
    </source>
</reference>
<keyword evidence="1" id="KW-0812">Transmembrane</keyword>
<accession>I2Q694</accession>
<dbReference type="EMBL" id="JH600068">
    <property type="protein sequence ID" value="EIG55300.1"/>
    <property type="molecule type" value="Genomic_DNA"/>
</dbReference>
<organism evidence="2">
    <name type="scientific">Desulfovibrio sp. U5L</name>
    <dbReference type="NCBI Taxonomy" id="596152"/>
    <lineage>
        <taxon>Bacteria</taxon>
        <taxon>Pseudomonadati</taxon>
        <taxon>Thermodesulfobacteriota</taxon>
        <taxon>Desulfovibrionia</taxon>
        <taxon>Desulfovibrionales</taxon>
        <taxon>Desulfovibrionaceae</taxon>
        <taxon>Desulfovibrio</taxon>
    </lineage>
</organism>
<dbReference type="STRING" id="596152.DesU5LDRAFT_3681"/>
<dbReference type="AlphaFoldDB" id="I2Q694"/>